<dbReference type="SUPFAM" id="SSF46626">
    <property type="entry name" value="Cytochrome c"/>
    <property type="match status" value="4"/>
</dbReference>
<dbReference type="PROSITE" id="PS51007">
    <property type="entry name" value="CYTC"/>
    <property type="match status" value="4"/>
</dbReference>
<evidence type="ECO:0000313" key="6">
    <source>
        <dbReference type="EMBL" id="GAA5137540.1"/>
    </source>
</evidence>
<evidence type="ECO:0000256" key="4">
    <source>
        <dbReference type="PROSITE-ProRule" id="PRU00433"/>
    </source>
</evidence>
<name>A0ABP9NZ51_9BACT</name>
<organism evidence="6 7">
    <name type="scientific">Prosthecobacter algae</name>
    <dbReference type="NCBI Taxonomy" id="1144682"/>
    <lineage>
        <taxon>Bacteria</taxon>
        <taxon>Pseudomonadati</taxon>
        <taxon>Verrucomicrobiota</taxon>
        <taxon>Verrucomicrobiia</taxon>
        <taxon>Verrucomicrobiales</taxon>
        <taxon>Verrucomicrobiaceae</taxon>
        <taxon>Prosthecobacter</taxon>
    </lineage>
</organism>
<dbReference type="Pfam" id="PF00034">
    <property type="entry name" value="Cytochrom_C"/>
    <property type="match status" value="1"/>
</dbReference>
<dbReference type="Proteomes" id="UP001499852">
    <property type="component" value="Unassembled WGS sequence"/>
</dbReference>
<proteinExistence type="predicted"/>
<evidence type="ECO:0000256" key="1">
    <source>
        <dbReference type="ARBA" id="ARBA00022617"/>
    </source>
</evidence>
<evidence type="ECO:0000259" key="5">
    <source>
        <dbReference type="PROSITE" id="PS51007"/>
    </source>
</evidence>
<protein>
    <submittedName>
        <fullName evidence="6">C-type cytochrome</fullName>
    </submittedName>
</protein>
<evidence type="ECO:0000313" key="7">
    <source>
        <dbReference type="Proteomes" id="UP001499852"/>
    </source>
</evidence>
<comment type="caution">
    <text evidence="6">The sequence shown here is derived from an EMBL/GenBank/DDBJ whole genome shotgun (WGS) entry which is preliminary data.</text>
</comment>
<feature type="domain" description="Cytochrome c" evidence="5">
    <location>
        <begin position="149"/>
        <end position="242"/>
    </location>
</feature>
<keyword evidence="7" id="KW-1185">Reference proteome</keyword>
<evidence type="ECO:0000256" key="2">
    <source>
        <dbReference type="ARBA" id="ARBA00022723"/>
    </source>
</evidence>
<keyword evidence="2 4" id="KW-0479">Metal-binding</keyword>
<keyword evidence="1 4" id="KW-0349">Heme</keyword>
<dbReference type="InterPro" id="IPR036909">
    <property type="entry name" value="Cyt_c-like_dom_sf"/>
</dbReference>
<dbReference type="RefSeq" id="WP_345735704.1">
    <property type="nucleotide sequence ID" value="NZ_BAABIA010000003.1"/>
</dbReference>
<dbReference type="InterPro" id="IPR036280">
    <property type="entry name" value="Multihaem_cyt_sf"/>
</dbReference>
<accession>A0ABP9NZ51</accession>
<keyword evidence="3 4" id="KW-0408">Iron</keyword>
<dbReference type="PANTHER" id="PTHR33546">
    <property type="entry name" value="LARGE, MULTIFUNCTIONAL SECRETED PROTEIN-RELATED"/>
    <property type="match status" value="1"/>
</dbReference>
<feature type="domain" description="Cytochrome c" evidence="5">
    <location>
        <begin position="258"/>
        <end position="332"/>
    </location>
</feature>
<feature type="domain" description="Cytochrome c" evidence="5">
    <location>
        <begin position="50"/>
        <end position="140"/>
    </location>
</feature>
<dbReference type="InterPro" id="IPR009056">
    <property type="entry name" value="Cyt_c-like_dom"/>
</dbReference>
<evidence type="ECO:0000256" key="3">
    <source>
        <dbReference type="ARBA" id="ARBA00023004"/>
    </source>
</evidence>
<dbReference type="PANTHER" id="PTHR33546:SF1">
    <property type="entry name" value="LARGE, MULTIFUNCTIONAL SECRETED PROTEIN"/>
    <property type="match status" value="1"/>
</dbReference>
<sequence length="703" mass="77079">MTRSTKLLAILAPMAFLGGPARSHPLQAEPINHAYVFNFDQFNLPEDPDEHVVEGGYLLLGELNCTACHVPPKSWQERLAPKAGPNLTKVGSRLDADSLWQMIRSPQHRKKGTQMPGLFAGEEGDAEKVEALTEFLGSLKPATPKMPAGDMARGKDIYHKVGCVACHEPATDYRPAKAAADAEIEKPGLGSVPLILAEAYSVDALTEFLFDPLSHRPAGRMPNMRLSLQEAADIAAYMHLGREVEPAAERAALKMPPQGVEKGKEVFAQMNCVACHAGVLPEDLTKASAVKTKALAALKVDAGCLAGTQPSGVPRYDLNDLQKRALRLAITAIQKQDAPKLTAAQKVDWQMTRLNCYACHDRDGKGGPEDPRAQYFGSNDGSAESLGELAHLPPNLDNVGRKLTKDWLGKVLWGEGGSVRPYMDTRMPNFGRAHTEMLLGLLPEADKRETPVTIDVSGLGKHHRAETGRQLLGSTGLACVACHGLKERKSLGPPVIRLTHTVERLQPEYFKELLLNPQATQPGTMMPPMFMGRKKADQEIESIWIYLKELEGQPLPEGLLSTEDFELKPEKLGRPIVFRSFIEGAGSHAIAVGFPQGLHATFDAVQVRWTQVWRGRFLDAMSNWQSREMLPIKPLGTDLKELPAATGKRVFSGYRLDKAGVPTFLYLQDGQPVEDTLRPAKDGKGFDHEIKINGEITKEVLSW</sequence>
<dbReference type="SUPFAM" id="SSF48695">
    <property type="entry name" value="Multiheme cytochromes"/>
    <property type="match status" value="1"/>
</dbReference>
<gene>
    <name evidence="6" type="ORF">GCM10023213_14430</name>
</gene>
<reference evidence="7" key="1">
    <citation type="journal article" date="2019" name="Int. J. Syst. Evol. Microbiol.">
        <title>The Global Catalogue of Microorganisms (GCM) 10K type strain sequencing project: providing services to taxonomists for standard genome sequencing and annotation.</title>
        <authorList>
            <consortium name="The Broad Institute Genomics Platform"/>
            <consortium name="The Broad Institute Genome Sequencing Center for Infectious Disease"/>
            <person name="Wu L."/>
            <person name="Ma J."/>
        </authorList>
    </citation>
    <scope>NUCLEOTIDE SEQUENCE [LARGE SCALE GENOMIC DNA]</scope>
    <source>
        <strain evidence="7">JCM 18053</strain>
    </source>
</reference>
<dbReference type="EMBL" id="BAABIA010000003">
    <property type="protein sequence ID" value="GAA5137540.1"/>
    <property type="molecule type" value="Genomic_DNA"/>
</dbReference>
<dbReference type="Gene3D" id="1.10.760.10">
    <property type="entry name" value="Cytochrome c-like domain"/>
    <property type="match status" value="4"/>
</dbReference>
<feature type="domain" description="Cytochrome c" evidence="5">
    <location>
        <begin position="463"/>
        <end position="551"/>
    </location>
</feature>